<dbReference type="AlphaFoldDB" id="A0A2T4PXG7"/>
<dbReference type="RefSeq" id="WP_107533255.1">
    <property type="nucleotide sequence ID" value="NZ_PZEV01000069.1"/>
</dbReference>
<dbReference type="Gene3D" id="3.40.50.1820">
    <property type="entry name" value="alpha/beta hydrolase"/>
    <property type="match status" value="1"/>
</dbReference>
<evidence type="ECO:0000256" key="1">
    <source>
        <dbReference type="SAM" id="Coils"/>
    </source>
</evidence>
<sequence length="555" mass="63018">MKYSNQFSQDVSRQSYDNLIKGDKLKIADQDYKVVEKRDDTENGLRAYAFAPVKNGKADTSHIYMGYAGTDIGSFNDLKTDVQLPFYHIKSKPNINDHYKKLKNSNINKKYNDFHNDNDMFDVASKGMREPFDRGTVKNAKYSPSQMDESVAFTEAVANKYGNKNIDTSAHSLGAYIAALNTVKHNLNSATTYGGPNPYGAFSGQFKNDIDSGKYDNKITNIGHDDDVIFGLTFNNPRIGKSRIAMYNYNGLTSRLPGIGQHSIKTYNDFYKNGNAKTLPEEKIAEMNKNNMFSKYYDPYGMDKSLNKLIGEEERKRFKGTPTFDHMAIAYKEETPIGPVKKRKHKVTNKDKDLPKEFDPLKIDWDNDDDIGPTKKNADKLKNDKESETKKGSKHKSKSSHKVKGEDSSSVKKGKGGSGGSGKTIKIQPDEVRDISNQLRDRLNLFDSIINALEEYKRETKIRSNQILDQYKSELLSGSHEFISPSDLEEYMEQLAQEGDSGNFKFYDSGLMEELIQDIHQNKKELQQFAEKLEFAADKFEEKDLEESDVYGLFG</sequence>
<dbReference type="EMBL" id="PZEV01000069">
    <property type="protein sequence ID" value="PTI49453.1"/>
    <property type="molecule type" value="Genomic_DNA"/>
</dbReference>
<comment type="caution">
    <text evidence="3">The sequence shown here is derived from an EMBL/GenBank/DDBJ whole genome shotgun (WGS) entry which is preliminary data.</text>
</comment>
<organism evidence="3 4">
    <name type="scientific">Staphylococcus warneri</name>
    <dbReference type="NCBI Taxonomy" id="1292"/>
    <lineage>
        <taxon>Bacteria</taxon>
        <taxon>Bacillati</taxon>
        <taxon>Bacillota</taxon>
        <taxon>Bacilli</taxon>
        <taxon>Bacillales</taxon>
        <taxon>Staphylococcaceae</taxon>
        <taxon>Staphylococcus</taxon>
    </lineage>
</organism>
<protein>
    <submittedName>
        <fullName evidence="3">Lipase</fullName>
    </submittedName>
</protein>
<gene>
    <name evidence="3" type="ORF">BU085_12065</name>
</gene>
<keyword evidence="1" id="KW-0175">Coiled coil</keyword>
<feature type="compositionally biased region" description="Basic residues" evidence="2">
    <location>
        <begin position="392"/>
        <end position="402"/>
    </location>
</feature>
<feature type="compositionally biased region" description="Basic and acidic residues" evidence="2">
    <location>
        <begin position="348"/>
        <end position="365"/>
    </location>
</feature>
<proteinExistence type="predicted"/>
<dbReference type="SUPFAM" id="SSF53474">
    <property type="entry name" value="alpha/beta-Hydrolases"/>
    <property type="match status" value="1"/>
</dbReference>
<name>A0A2T4PXG7_STAWA</name>
<accession>A0A2T4PXG7</accession>
<evidence type="ECO:0000313" key="4">
    <source>
        <dbReference type="Proteomes" id="UP000240717"/>
    </source>
</evidence>
<evidence type="ECO:0000256" key="2">
    <source>
        <dbReference type="SAM" id="MobiDB-lite"/>
    </source>
</evidence>
<dbReference type="InterPro" id="IPR029058">
    <property type="entry name" value="AB_hydrolase_fold"/>
</dbReference>
<reference evidence="3 4" key="1">
    <citation type="journal article" date="2016" name="Front. Microbiol.">
        <title>Comprehensive Phylogenetic Analysis of Bovine Non-aureus Staphylococci Species Based on Whole-Genome Sequencing.</title>
        <authorList>
            <person name="Naushad S."/>
            <person name="Barkema H.W."/>
            <person name="Luby C."/>
            <person name="Condas L.A."/>
            <person name="Nobrega D.B."/>
            <person name="Carson D.A."/>
            <person name="De Buck J."/>
        </authorList>
    </citation>
    <scope>NUCLEOTIDE SEQUENCE [LARGE SCALE GENOMIC DNA]</scope>
    <source>
        <strain evidence="3 4">SNUC 2993</strain>
    </source>
</reference>
<feature type="coiled-coil region" evidence="1">
    <location>
        <begin position="512"/>
        <end position="543"/>
    </location>
</feature>
<evidence type="ECO:0000313" key="3">
    <source>
        <dbReference type="EMBL" id="PTI49453.1"/>
    </source>
</evidence>
<feature type="region of interest" description="Disordered" evidence="2">
    <location>
        <begin position="340"/>
        <end position="429"/>
    </location>
</feature>
<dbReference type="Proteomes" id="UP000240717">
    <property type="component" value="Unassembled WGS sequence"/>
</dbReference>
<feature type="compositionally biased region" description="Basic and acidic residues" evidence="2">
    <location>
        <begin position="372"/>
        <end position="391"/>
    </location>
</feature>